<dbReference type="EMBL" id="JALKII010000001">
    <property type="protein sequence ID" value="MCK0536604.1"/>
    <property type="molecule type" value="Genomic_DNA"/>
</dbReference>
<reference evidence="1" key="1">
    <citation type="submission" date="2022-04" db="EMBL/GenBank/DDBJ databases">
        <title>Alcanivorax sp. CY1518 draft genome sequence.</title>
        <authorList>
            <person name="Zhao G."/>
            <person name="An M."/>
        </authorList>
    </citation>
    <scope>NUCLEOTIDE SEQUENCE</scope>
    <source>
        <strain evidence="1">CY1518</strain>
    </source>
</reference>
<evidence type="ECO:0000313" key="2">
    <source>
        <dbReference type="Proteomes" id="UP001165524"/>
    </source>
</evidence>
<dbReference type="Proteomes" id="UP001165524">
    <property type="component" value="Unassembled WGS sequence"/>
</dbReference>
<evidence type="ECO:0000313" key="1">
    <source>
        <dbReference type="EMBL" id="MCK0536604.1"/>
    </source>
</evidence>
<dbReference type="Gene3D" id="3.10.129.10">
    <property type="entry name" value="Hotdog Thioesterase"/>
    <property type="match status" value="1"/>
</dbReference>
<accession>A0ABT0E462</accession>
<dbReference type="SUPFAM" id="SSF54637">
    <property type="entry name" value="Thioesterase/thiol ester dehydrase-isomerase"/>
    <property type="match status" value="1"/>
</dbReference>
<dbReference type="RefSeq" id="WP_246948051.1">
    <property type="nucleotide sequence ID" value="NZ_JALKII010000001.1"/>
</dbReference>
<gene>
    <name evidence="1" type="ORF">MU846_02680</name>
</gene>
<sequence>MRNLLLPLINSARGLARALSLYAPYLGAGVRVDHISADFREARVSMKLRWYNVNYVGTHFGGSLYAMADPFYMLLLMRNLGPDYVVWDKAASIDFVRPGRGRVTASFLLTDDMLSDVLQHTANGDKYTPTWPVEVIDEEGKLVARVEKTLYIRRKKSD</sequence>
<name>A0ABT0E462_9GAMM</name>
<comment type="caution">
    <text evidence="1">The sequence shown here is derived from an EMBL/GenBank/DDBJ whole genome shotgun (WGS) entry which is preliminary data.</text>
</comment>
<dbReference type="Pfam" id="PF14539">
    <property type="entry name" value="DUF4442"/>
    <property type="match status" value="1"/>
</dbReference>
<organism evidence="1 2">
    <name type="scientific">Alcanivorax quisquiliarum</name>
    <dbReference type="NCBI Taxonomy" id="2933565"/>
    <lineage>
        <taxon>Bacteria</taxon>
        <taxon>Pseudomonadati</taxon>
        <taxon>Pseudomonadota</taxon>
        <taxon>Gammaproteobacteria</taxon>
        <taxon>Oceanospirillales</taxon>
        <taxon>Alcanivoracaceae</taxon>
        <taxon>Alcanivorax</taxon>
    </lineage>
</organism>
<protein>
    <submittedName>
        <fullName evidence="1">DUF4442 domain-containing protein</fullName>
    </submittedName>
</protein>
<keyword evidence="2" id="KW-1185">Reference proteome</keyword>
<dbReference type="InterPro" id="IPR027961">
    <property type="entry name" value="DUF4442"/>
</dbReference>
<proteinExistence type="predicted"/>
<dbReference type="InterPro" id="IPR029069">
    <property type="entry name" value="HotDog_dom_sf"/>
</dbReference>